<keyword evidence="3" id="KW-0597">Phosphoprotein</keyword>
<keyword evidence="10" id="KW-0067">ATP-binding</keyword>
<evidence type="ECO:0000256" key="11">
    <source>
        <dbReference type="ARBA" id="ARBA00023026"/>
    </source>
</evidence>
<evidence type="ECO:0000256" key="10">
    <source>
        <dbReference type="ARBA" id="ARBA00022840"/>
    </source>
</evidence>
<keyword evidence="5" id="KW-0288">FMN</keyword>
<dbReference type="InterPro" id="IPR013656">
    <property type="entry name" value="PAS_4"/>
</dbReference>
<dbReference type="PANTHER" id="PTHR41523:SF8">
    <property type="entry name" value="ETHYLENE RESPONSE SENSOR PROTEIN"/>
    <property type="match status" value="1"/>
</dbReference>
<dbReference type="Pfam" id="PF07536">
    <property type="entry name" value="HWE_HK"/>
    <property type="match status" value="1"/>
</dbReference>
<keyword evidence="4" id="KW-0285">Flavoprotein</keyword>
<name>A0A5S3P0I8_9SPHN</name>
<evidence type="ECO:0000256" key="7">
    <source>
        <dbReference type="ARBA" id="ARBA00022737"/>
    </source>
</evidence>
<dbReference type="Gene3D" id="3.30.565.10">
    <property type="entry name" value="Histidine kinase-like ATPase, C-terminal domain"/>
    <property type="match status" value="1"/>
</dbReference>
<dbReference type="InterPro" id="IPR036890">
    <property type="entry name" value="HATPase_C_sf"/>
</dbReference>
<evidence type="ECO:0000256" key="8">
    <source>
        <dbReference type="ARBA" id="ARBA00022741"/>
    </source>
</evidence>
<dbReference type="PROSITE" id="PS50113">
    <property type="entry name" value="PAC"/>
    <property type="match status" value="1"/>
</dbReference>
<dbReference type="PANTHER" id="PTHR41523">
    <property type="entry name" value="TWO-COMPONENT SYSTEM SENSOR PROTEIN"/>
    <property type="match status" value="1"/>
</dbReference>
<comment type="catalytic activity">
    <reaction evidence="1">
        <text>ATP + protein L-histidine = ADP + protein N-phospho-L-histidine.</text>
        <dbReference type="EC" id="2.7.13.3"/>
    </reaction>
</comment>
<dbReference type="CDD" id="cd00130">
    <property type="entry name" value="PAS"/>
    <property type="match status" value="1"/>
</dbReference>
<dbReference type="AlphaFoldDB" id="A0A5S3P0I8"/>
<dbReference type="EMBL" id="VCAO01000009">
    <property type="protein sequence ID" value="TMM46136.1"/>
    <property type="molecule type" value="Genomic_DNA"/>
</dbReference>
<keyword evidence="6" id="KW-0808">Transferase</keyword>
<dbReference type="InterPro" id="IPR000014">
    <property type="entry name" value="PAS"/>
</dbReference>
<dbReference type="SUPFAM" id="SSF55785">
    <property type="entry name" value="PYP-like sensor domain (PAS domain)"/>
    <property type="match status" value="1"/>
</dbReference>
<dbReference type="OrthoDB" id="9760752at2"/>
<gene>
    <name evidence="13" type="ORF">FEV51_11895</name>
</gene>
<dbReference type="GO" id="GO:0005524">
    <property type="term" value="F:ATP binding"/>
    <property type="evidence" value="ECO:0007669"/>
    <property type="project" value="UniProtKB-KW"/>
</dbReference>
<keyword evidence="7" id="KW-0677">Repeat</keyword>
<proteinExistence type="predicted"/>
<feature type="domain" description="PAC" evidence="12">
    <location>
        <begin position="82"/>
        <end position="138"/>
    </location>
</feature>
<evidence type="ECO:0000256" key="4">
    <source>
        <dbReference type="ARBA" id="ARBA00022630"/>
    </source>
</evidence>
<reference evidence="13 14" key="1">
    <citation type="submission" date="2019-05" db="EMBL/GenBank/DDBJ databases">
        <title>Erythrobacter marisflavi sp. nov., isolated from isolated from water of an estuary environment.</title>
        <authorList>
            <person name="Yoon J.-H."/>
        </authorList>
    </citation>
    <scope>NUCLEOTIDE SEQUENCE [LARGE SCALE GENOMIC DNA]</scope>
    <source>
        <strain evidence="13 14">KEM-5</strain>
    </source>
</reference>
<evidence type="ECO:0000313" key="14">
    <source>
        <dbReference type="Proteomes" id="UP000309668"/>
    </source>
</evidence>
<keyword evidence="14" id="KW-1185">Reference proteome</keyword>
<keyword evidence="9" id="KW-0418">Kinase</keyword>
<evidence type="ECO:0000259" key="12">
    <source>
        <dbReference type="PROSITE" id="PS50113"/>
    </source>
</evidence>
<dbReference type="InterPro" id="IPR035965">
    <property type="entry name" value="PAS-like_dom_sf"/>
</dbReference>
<evidence type="ECO:0000256" key="6">
    <source>
        <dbReference type="ARBA" id="ARBA00022679"/>
    </source>
</evidence>
<dbReference type="InterPro" id="IPR000700">
    <property type="entry name" value="PAS-assoc_C"/>
</dbReference>
<organism evidence="13 14">
    <name type="scientific">Qipengyuania marisflavi</name>
    <dbReference type="NCBI Taxonomy" id="2486356"/>
    <lineage>
        <taxon>Bacteria</taxon>
        <taxon>Pseudomonadati</taxon>
        <taxon>Pseudomonadota</taxon>
        <taxon>Alphaproteobacteria</taxon>
        <taxon>Sphingomonadales</taxon>
        <taxon>Erythrobacteraceae</taxon>
        <taxon>Qipengyuania</taxon>
    </lineage>
</organism>
<evidence type="ECO:0000256" key="3">
    <source>
        <dbReference type="ARBA" id="ARBA00022553"/>
    </source>
</evidence>
<dbReference type="GO" id="GO:0004673">
    <property type="term" value="F:protein histidine kinase activity"/>
    <property type="evidence" value="ECO:0007669"/>
    <property type="project" value="UniProtKB-EC"/>
</dbReference>
<keyword evidence="11" id="KW-0843">Virulence</keyword>
<dbReference type="Proteomes" id="UP000309668">
    <property type="component" value="Unassembled WGS sequence"/>
</dbReference>
<protein>
    <recommendedName>
        <fullName evidence="2">histidine kinase</fullName>
        <ecNumber evidence="2">2.7.13.3</ecNumber>
    </recommendedName>
</protein>
<evidence type="ECO:0000256" key="2">
    <source>
        <dbReference type="ARBA" id="ARBA00012438"/>
    </source>
</evidence>
<dbReference type="Gene3D" id="3.30.450.20">
    <property type="entry name" value="PAS domain"/>
    <property type="match status" value="1"/>
</dbReference>
<accession>A0A5S3P0I8</accession>
<sequence>MSGDFVARFADQTQDVLKAILDKSQDCIKLLSLSGEVEYVNHNGCQALAGGDFAALTSRSWADIWPDDSRPKLDAALARAVRGERGRFEGYCPGADGEPRWWDVELSPVMNGDGKMTHVLAISRDITVSMQERMQDRMRRETAEAEAERSDNVAREMRHRLKNLLAVVSSVAKLISRHATSPREVIDRLEIKLQNLAHAQDLLTISRDQPVNAAVAIQQVLDASGAGEKVTVAALPDARLGDDAIQQLALILGELQTNSLKYGALGSDAGQITLSATLQDAVMCLHWHEDTGAPMSPPEKEGSGFLLMQRLGSTSNHRAKIHWHDNGPAFDFYIRVVS</sequence>
<dbReference type="SUPFAM" id="SSF55874">
    <property type="entry name" value="ATPase domain of HSP90 chaperone/DNA topoisomerase II/histidine kinase"/>
    <property type="match status" value="1"/>
</dbReference>
<evidence type="ECO:0000313" key="13">
    <source>
        <dbReference type="EMBL" id="TMM46136.1"/>
    </source>
</evidence>
<evidence type="ECO:0000256" key="9">
    <source>
        <dbReference type="ARBA" id="ARBA00022777"/>
    </source>
</evidence>
<dbReference type="SMART" id="SM00911">
    <property type="entry name" value="HWE_HK"/>
    <property type="match status" value="1"/>
</dbReference>
<dbReference type="NCBIfam" id="TIGR00229">
    <property type="entry name" value="sensory_box"/>
    <property type="match status" value="1"/>
</dbReference>
<dbReference type="InterPro" id="IPR011102">
    <property type="entry name" value="Sig_transdc_His_kinase_HWE"/>
</dbReference>
<evidence type="ECO:0000256" key="5">
    <source>
        <dbReference type="ARBA" id="ARBA00022643"/>
    </source>
</evidence>
<keyword evidence="8" id="KW-0547">Nucleotide-binding</keyword>
<comment type="caution">
    <text evidence="13">The sequence shown here is derived from an EMBL/GenBank/DDBJ whole genome shotgun (WGS) entry which is preliminary data.</text>
</comment>
<dbReference type="RefSeq" id="WP_138619223.1">
    <property type="nucleotide sequence ID" value="NZ_VCAO01000009.1"/>
</dbReference>
<dbReference type="Pfam" id="PF08448">
    <property type="entry name" value="PAS_4"/>
    <property type="match status" value="1"/>
</dbReference>
<evidence type="ECO:0000256" key="1">
    <source>
        <dbReference type="ARBA" id="ARBA00000085"/>
    </source>
</evidence>
<dbReference type="EC" id="2.7.13.3" evidence="2"/>